<gene>
    <name evidence="3" type="ORF">ABVT11_01595</name>
</gene>
<keyword evidence="2" id="KW-0812">Transmembrane</keyword>
<accession>A0ABV2CKS2</accession>
<evidence type="ECO:0000256" key="2">
    <source>
        <dbReference type="SAM" id="Phobius"/>
    </source>
</evidence>
<keyword evidence="2" id="KW-0472">Membrane</keyword>
<dbReference type="InterPro" id="IPR008023">
    <property type="entry name" value="DUF748"/>
</dbReference>
<evidence type="ECO:0000256" key="1">
    <source>
        <dbReference type="SAM" id="MobiDB-lite"/>
    </source>
</evidence>
<protein>
    <submittedName>
        <fullName evidence="3">DUF748 domain-containing protein</fullName>
    </submittedName>
</protein>
<keyword evidence="4" id="KW-1185">Reference proteome</keyword>
<dbReference type="Proteomes" id="UP001548590">
    <property type="component" value="Unassembled WGS sequence"/>
</dbReference>
<dbReference type="Pfam" id="PF05359">
    <property type="entry name" value="DUF748"/>
    <property type="match status" value="1"/>
</dbReference>
<dbReference type="RefSeq" id="WP_345926680.1">
    <property type="nucleotide sequence ID" value="NZ_JBDIVF010000003.1"/>
</dbReference>
<dbReference type="PANTHER" id="PTHR30441">
    <property type="entry name" value="DUF748 DOMAIN-CONTAINING PROTEIN"/>
    <property type="match status" value="1"/>
</dbReference>
<evidence type="ECO:0000313" key="3">
    <source>
        <dbReference type="EMBL" id="MET1488504.1"/>
    </source>
</evidence>
<dbReference type="PANTHER" id="PTHR30441:SF8">
    <property type="entry name" value="DUF748 DOMAIN-CONTAINING PROTEIN"/>
    <property type="match status" value="1"/>
</dbReference>
<organism evidence="3 4">
    <name type="scientific">Uliginosibacterium paludis</name>
    <dbReference type="NCBI Taxonomy" id="1615952"/>
    <lineage>
        <taxon>Bacteria</taxon>
        <taxon>Pseudomonadati</taxon>
        <taxon>Pseudomonadota</taxon>
        <taxon>Betaproteobacteria</taxon>
        <taxon>Rhodocyclales</taxon>
        <taxon>Zoogloeaceae</taxon>
        <taxon>Uliginosibacterium</taxon>
    </lineage>
</organism>
<evidence type="ECO:0000313" key="4">
    <source>
        <dbReference type="Proteomes" id="UP001548590"/>
    </source>
</evidence>
<reference evidence="3 4" key="1">
    <citation type="submission" date="2024-07" db="EMBL/GenBank/DDBJ databases">
        <title>Uliginosibacterium paludis KCTC:42655.</title>
        <authorList>
            <person name="Kim M.K."/>
        </authorList>
    </citation>
    <scope>NUCLEOTIDE SEQUENCE [LARGE SCALE GENOMIC DNA]</scope>
    <source>
        <strain evidence="3 4">KCTC 42655</strain>
    </source>
</reference>
<dbReference type="EMBL" id="JBEWLZ010000001">
    <property type="protein sequence ID" value="MET1488504.1"/>
    <property type="molecule type" value="Genomic_DNA"/>
</dbReference>
<dbReference type="InterPro" id="IPR052894">
    <property type="entry name" value="AsmA-related"/>
</dbReference>
<feature type="transmembrane region" description="Helical" evidence="2">
    <location>
        <begin position="24"/>
        <end position="44"/>
    </location>
</feature>
<comment type="caution">
    <text evidence="3">The sequence shown here is derived from an EMBL/GenBank/DDBJ whole genome shotgun (WGS) entry which is preliminary data.</text>
</comment>
<dbReference type="InterPro" id="IPR036737">
    <property type="entry name" value="OmpA-like_sf"/>
</dbReference>
<feature type="region of interest" description="Disordered" evidence="1">
    <location>
        <begin position="353"/>
        <end position="372"/>
    </location>
</feature>
<sequence>MTTHRVQFRQLSPRARGVLKKARYAAYAFVVLLLLAWLALPPVIRWGIESRGSEALGRRMTVESVQFNPFRLSAELSGLRIAEADGQQDWIRLGSVSFNLSLSSLWHRALVLDALRIDQPSVRILRLEGARFNFSDLVERFASAPQAPASEPLHFSVNNIELHQGTLEFDDRPAGRVHHAEAINLGLPFISNLPARVAIDVQPLLEARINGSPFSLKGEVRPFSTPREATLDLAFDALDLSSYLYYIKDAIPLGIQKAVVKSGLHLVWREAADARPASLGLSGTASLSDLVVQDKAGAPLLSVGALEVDIAALEPLANPVRADFRQILLKSPQVDIHRFGNGELNLSRAFAAGEGGKKPDATPAKSGPVEASRPVVTAPAASPSEPAEVKIQRFELQDGVVRWFDEAVPGTYRQTLKDLSVVVQRLDLSGKAPAALTVRGKGEQGESLELNAAVGIKTLQLGGEISAAGLQLGALSPYYQAVIGRARLGGEATLKGRFAADFSKEASALKLEDFSLDLKSFALSDGKSKDTLLSMASFGLRESSLDLARQELKIGALESAGGALRMDRSKTGRINLLDVLQDAAEAEGKEVLVKAEEALRKAPEKAKEAGVAPDGASEAKLARKPAEWVITLGKGQLADWRASLVDRTGLEPVKVELSALGLKIHDWSSKAGSEAGLVFDSLVNGKGTLHADGKLASVPFRAGFNLRLDGVDILAAQPYVDDLYKILITRGQISGQGRLQVDTAAKGGVDVRYAGSLAVDNFNALDRLNETDFMRWKRFSVAGLKFQTQPLTLQSTEVRLNDFFTRLILDDKGRLNVRELGADDEPPVAAASAPASAPGNKAVAVLPPPASPPPVVEIGKIVLADGSIVYSDHFVKPNYEARLMALNGEIGGLSSNPEKLAKLGLKASMDGAAPVNITGTLNPFRQDRLLDIEAQVRDVDLTSASTYAGRYVGYGIDKGKLSMDVHYEIRERRLTASNRVKLDQLTFGDRVESPQATKLPVLFAVSLLKDRNGVIDVNLPISGSLDDPQFSIGSVVLRVITNLISKAVTAPFALLGSAFGGHAEELAFIDFEAGSSVLSAKALKKLADLSKALTDRPSLSLDVSGRADPAADASALKRIRMENAMRALKAEQLVRRGQSINEVASLPISAEEYPVLLKQVYERTKIDARQRNVIGLLKSVPTEEMERLLLGSYVISEEDLQALARDRAGAVRTWLLDQGRIASGRIYMTAAEATSAQDGKSAQARVEFALH</sequence>
<keyword evidence="2" id="KW-1133">Transmembrane helix</keyword>
<proteinExistence type="predicted"/>
<name>A0ABV2CKS2_9RHOO</name>
<dbReference type="Gene3D" id="3.30.1330.60">
    <property type="entry name" value="OmpA-like domain"/>
    <property type="match status" value="1"/>
</dbReference>